<evidence type="ECO:0000256" key="6">
    <source>
        <dbReference type="ARBA" id="ARBA00049988"/>
    </source>
</evidence>
<dbReference type="RefSeq" id="WP_191267290.1">
    <property type="nucleotide sequence ID" value="NZ_BMXJ01000001.1"/>
</dbReference>
<dbReference type="SUPFAM" id="SSF47598">
    <property type="entry name" value="Ribbon-helix-helix"/>
    <property type="match status" value="1"/>
</dbReference>
<evidence type="ECO:0000313" key="7">
    <source>
        <dbReference type="EMBL" id="MBE1460410.1"/>
    </source>
</evidence>
<dbReference type="EMBL" id="JADBDY010000001">
    <property type="protein sequence ID" value="MBE1460410.1"/>
    <property type="molecule type" value="Genomic_DNA"/>
</dbReference>
<keyword evidence="2" id="KW-1277">Toxin-antitoxin system</keyword>
<evidence type="ECO:0000256" key="4">
    <source>
        <dbReference type="ARBA" id="ARBA00023125"/>
    </source>
</evidence>
<dbReference type="InterPro" id="IPR014795">
    <property type="entry name" value="TacA_1-like"/>
</dbReference>
<keyword evidence="4" id="KW-0238">DNA-binding</keyword>
<name>A0ABR9HNH2_9ACTN</name>
<evidence type="ECO:0000256" key="1">
    <source>
        <dbReference type="ARBA" id="ARBA00022491"/>
    </source>
</evidence>
<protein>
    <submittedName>
        <fullName evidence="7">Uncharacterized protein (DUF1778 family)</fullName>
    </submittedName>
</protein>
<comment type="similarity">
    <text evidence="6">Belongs to the TacA antitoxin family.</text>
</comment>
<evidence type="ECO:0000256" key="2">
    <source>
        <dbReference type="ARBA" id="ARBA00022649"/>
    </source>
</evidence>
<dbReference type="PANTHER" id="PTHR35401:SF1">
    <property type="entry name" value="CYTOPLASMIC PROTEIN"/>
    <property type="match status" value="1"/>
</dbReference>
<evidence type="ECO:0000256" key="3">
    <source>
        <dbReference type="ARBA" id="ARBA00023015"/>
    </source>
</evidence>
<dbReference type="Pfam" id="PF08681">
    <property type="entry name" value="TacA1"/>
    <property type="match status" value="1"/>
</dbReference>
<dbReference type="Proteomes" id="UP000598217">
    <property type="component" value="Unassembled WGS sequence"/>
</dbReference>
<evidence type="ECO:0000256" key="5">
    <source>
        <dbReference type="ARBA" id="ARBA00023163"/>
    </source>
</evidence>
<reference evidence="7 8" key="1">
    <citation type="submission" date="2020-10" db="EMBL/GenBank/DDBJ databases">
        <title>Sequencing the genomes of 1000 actinobacteria strains.</title>
        <authorList>
            <person name="Klenk H.-P."/>
        </authorList>
    </citation>
    <scope>NUCLEOTIDE SEQUENCE [LARGE SCALE GENOMIC DNA]</scope>
    <source>
        <strain evidence="7 8">DSM 45157</strain>
    </source>
</reference>
<organism evidence="7 8">
    <name type="scientific">Nocardiopsis terrae</name>
    <dbReference type="NCBI Taxonomy" id="372655"/>
    <lineage>
        <taxon>Bacteria</taxon>
        <taxon>Bacillati</taxon>
        <taxon>Actinomycetota</taxon>
        <taxon>Actinomycetes</taxon>
        <taxon>Streptosporangiales</taxon>
        <taxon>Nocardiopsidaceae</taxon>
        <taxon>Nocardiopsis</taxon>
    </lineage>
</organism>
<comment type="caution">
    <text evidence="7">The sequence shown here is derived from an EMBL/GenBank/DDBJ whole genome shotgun (WGS) entry which is preliminary data.</text>
</comment>
<keyword evidence="5" id="KW-0804">Transcription</keyword>
<proteinExistence type="inferred from homology"/>
<dbReference type="Gene3D" id="1.20.5.780">
    <property type="entry name" value="Single helix bin"/>
    <property type="match status" value="1"/>
</dbReference>
<accession>A0ABR9HNH2</accession>
<evidence type="ECO:0000313" key="8">
    <source>
        <dbReference type="Proteomes" id="UP000598217"/>
    </source>
</evidence>
<keyword evidence="3" id="KW-0805">Transcription regulation</keyword>
<keyword evidence="1" id="KW-0678">Repressor</keyword>
<dbReference type="InterPro" id="IPR010985">
    <property type="entry name" value="Ribbon_hlx_hlx"/>
</dbReference>
<dbReference type="PANTHER" id="PTHR35401">
    <property type="entry name" value="COPG FAMILY HELIX-TURN-HELIX PROTEIN-RELATED-RELATED"/>
    <property type="match status" value="1"/>
</dbReference>
<keyword evidence="8" id="KW-1185">Reference proteome</keyword>
<gene>
    <name evidence="7" type="ORF">H4W79_004624</name>
</gene>
<sequence>MTTVMKAERIHLRVDDQQKALLEAASTVSGDTVSAFVLSAATEAAANVLADRRTFTLDEQDWAAFDSALERPARDVPGLRELLAGPTVLDANSPQTDEGDT</sequence>